<feature type="chain" id="PRO_5028521174" description="Pectin acetylesterase" evidence="6">
    <location>
        <begin position="31"/>
        <end position="106"/>
    </location>
</feature>
<dbReference type="GO" id="GO:0071555">
    <property type="term" value="P:cell wall organization"/>
    <property type="evidence" value="ECO:0007669"/>
    <property type="project" value="UniProtKB-KW"/>
</dbReference>
<dbReference type="GO" id="GO:0016787">
    <property type="term" value="F:hydrolase activity"/>
    <property type="evidence" value="ECO:0007669"/>
    <property type="project" value="UniProtKB-KW"/>
</dbReference>
<keyword evidence="6" id="KW-0964">Secreted</keyword>
<organism evidence="7">
    <name type="scientific">Opuntia streptacantha</name>
    <name type="common">Prickly pear cactus</name>
    <name type="synonym">Opuntia cardona</name>
    <dbReference type="NCBI Taxonomy" id="393608"/>
    <lineage>
        <taxon>Eukaryota</taxon>
        <taxon>Viridiplantae</taxon>
        <taxon>Streptophyta</taxon>
        <taxon>Embryophyta</taxon>
        <taxon>Tracheophyta</taxon>
        <taxon>Spermatophyta</taxon>
        <taxon>Magnoliopsida</taxon>
        <taxon>eudicotyledons</taxon>
        <taxon>Gunneridae</taxon>
        <taxon>Pentapetalae</taxon>
        <taxon>Caryophyllales</taxon>
        <taxon>Cactineae</taxon>
        <taxon>Cactaceae</taxon>
        <taxon>Opuntioideae</taxon>
        <taxon>Opuntia</taxon>
    </lineage>
</organism>
<evidence type="ECO:0000256" key="4">
    <source>
        <dbReference type="ARBA" id="ARBA00022512"/>
    </source>
</evidence>
<dbReference type="Pfam" id="PF03283">
    <property type="entry name" value="PAE"/>
    <property type="match status" value="1"/>
</dbReference>
<dbReference type="EC" id="3.1.1.-" evidence="6"/>
<reference evidence="7" key="1">
    <citation type="journal article" date="2013" name="J. Plant Res.">
        <title>Effect of fungi and light on seed germination of three Opuntia species from semiarid lands of central Mexico.</title>
        <authorList>
            <person name="Delgado-Sanchez P."/>
            <person name="Jimenez-Bremont J.F."/>
            <person name="Guerrero-Gonzalez Mde L."/>
            <person name="Flores J."/>
        </authorList>
    </citation>
    <scope>NUCLEOTIDE SEQUENCE</scope>
    <source>
        <tissue evidence="7">Cladode</tissue>
    </source>
</reference>
<comment type="similarity">
    <text evidence="3 6">Belongs to the pectinacetylesterase family.</text>
</comment>
<evidence type="ECO:0000256" key="5">
    <source>
        <dbReference type="ARBA" id="ARBA00023316"/>
    </source>
</evidence>
<name>A0A7C8YJG4_OPUST</name>
<dbReference type="PANTHER" id="PTHR21562">
    <property type="entry name" value="NOTUM-RELATED"/>
    <property type="match status" value="1"/>
</dbReference>
<keyword evidence="6" id="KW-0732">Signal</keyword>
<comment type="function">
    <text evidence="1 6">Hydrolyzes acetyl esters in homogalacturonan regions of pectin. In type I primary cell wall, galacturonic acid residues of pectin can be acetylated at the O-2 and O-3 positions. Decreasing the degree of acetylation of pectin gels in vitro alters their physical properties.</text>
</comment>
<proteinExistence type="inferred from homology"/>
<dbReference type="InterPro" id="IPR004963">
    <property type="entry name" value="PAE/NOTUM"/>
</dbReference>
<evidence type="ECO:0000256" key="1">
    <source>
        <dbReference type="ARBA" id="ARBA00003534"/>
    </source>
</evidence>
<sequence length="106" mass="11619">MVLSLSMATQLVVVLVVVLMLTCAPWVTYSQSDGEEKLLVGMTMVPEAKARVLGAYCLDGSLPAYLLHRGFGSGARNWLLQFEAHSRGRRSSLIIRRKANAVNNNV</sequence>
<evidence type="ECO:0000313" key="7">
    <source>
        <dbReference type="EMBL" id="MBA4619657.1"/>
    </source>
</evidence>
<evidence type="ECO:0000256" key="6">
    <source>
        <dbReference type="RuleBase" id="RU363114"/>
    </source>
</evidence>
<reference evidence="7" key="2">
    <citation type="submission" date="2020-07" db="EMBL/GenBank/DDBJ databases">
        <authorList>
            <person name="Vera ALvarez R."/>
            <person name="Arias-Moreno D.M."/>
            <person name="Jimenez-Jacinto V."/>
            <person name="Jimenez-Bremont J.F."/>
            <person name="Swaminathan K."/>
            <person name="Moose S.P."/>
            <person name="Guerrero-Gonzalez M.L."/>
            <person name="Marino-Ramirez L."/>
            <person name="Landsman D."/>
            <person name="Rodriguez-Kessler M."/>
            <person name="Delgado-Sanchez P."/>
        </authorList>
    </citation>
    <scope>NUCLEOTIDE SEQUENCE</scope>
    <source>
        <tissue evidence="7">Cladode</tissue>
    </source>
</reference>
<dbReference type="AlphaFoldDB" id="A0A7C8YJG4"/>
<keyword evidence="5 6" id="KW-0961">Cell wall biogenesis/degradation</keyword>
<dbReference type="EMBL" id="GISG01026306">
    <property type="protein sequence ID" value="MBA4619657.1"/>
    <property type="molecule type" value="Transcribed_RNA"/>
</dbReference>
<evidence type="ECO:0000256" key="3">
    <source>
        <dbReference type="ARBA" id="ARBA00005784"/>
    </source>
</evidence>
<dbReference type="PANTHER" id="PTHR21562:SF69">
    <property type="entry name" value="PECTIN ACETYLESTERASE 9"/>
    <property type="match status" value="1"/>
</dbReference>
<keyword evidence="4 6" id="KW-0134">Cell wall</keyword>
<feature type="signal peptide" evidence="6">
    <location>
        <begin position="1"/>
        <end position="30"/>
    </location>
</feature>
<protein>
    <recommendedName>
        <fullName evidence="6">Pectin acetylesterase</fullName>
        <ecNumber evidence="6">3.1.1.-</ecNumber>
    </recommendedName>
</protein>
<comment type="subcellular location">
    <subcellularLocation>
        <location evidence="2 6">Secreted</location>
        <location evidence="2 6">Cell wall</location>
    </subcellularLocation>
</comment>
<keyword evidence="6" id="KW-0378">Hydrolase</keyword>
<evidence type="ECO:0000256" key="2">
    <source>
        <dbReference type="ARBA" id="ARBA00004191"/>
    </source>
</evidence>
<accession>A0A7C8YJG4</accession>